<keyword evidence="3" id="KW-1185">Reference proteome</keyword>
<protein>
    <submittedName>
        <fullName evidence="2">Lrp/AsnC family transcriptional regulator</fullName>
    </submittedName>
</protein>
<evidence type="ECO:0000313" key="2">
    <source>
        <dbReference type="EMBL" id="QNM13930.1"/>
    </source>
</evidence>
<dbReference type="AlphaFoldDB" id="A0A7G9GSZ8"/>
<dbReference type="SUPFAM" id="SSF54909">
    <property type="entry name" value="Dimeric alpha+beta barrel"/>
    <property type="match status" value="1"/>
</dbReference>
<dbReference type="Pfam" id="PF01037">
    <property type="entry name" value="AsnC_trans_reg"/>
    <property type="match status" value="1"/>
</dbReference>
<evidence type="ECO:0000313" key="3">
    <source>
        <dbReference type="Proteomes" id="UP000515856"/>
    </source>
</evidence>
<dbReference type="KEGG" id="ehn:H9Q80_08330"/>
<feature type="domain" description="Transcription regulator AsnC/Lrp ligand binding" evidence="1">
    <location>
        <begin position="68"/>
        <end position="140"/>
    </location>
</feature>
<organism evidence="2 3">
    <name type="scientific">[Eubacterium] hominis</name>
    <dbReference type="NCBI Taxonomy" id="2764325"/>
    <lineage>
        <taxon>Bacteria</taxon>
        <taxon>Bacillati</taxon>
        <taxon>Bacillota</taxon>
        <taxon>Erysipelotrichia</taxon>
        <taxon>Erysipelotrichales</taxon>
        <taxon>Erysipelotrichaceae</taxon>
        <taxon>Amedibacillus</taxon>
    </lineage>
</organism>
<dbReference type="PANTHER" id="PTHR30154">
    <property type="entry name" value="LEUCINE-RESPONSIVE REGULATORY PROTEIN"/>
    <property type="match status" value="1"/>
</dbReference>
<dbReference type="InterPro" id="IPR019887">
    <property type="entry name" value="Tscrpt_reg_AsnC/Lrp_C"/>
</dbReference>
<accession>A0A7G9GSZ8</accession>
<dbReference type="Proteomes" id="UP000515856">
    <property type="component" value="Chromosome"/>
</dbReference>
<reference evidence="2 3" key="1">
    <citation type="submission" date="2020-08" db="EMBL/GenBank/DDBJ databases">
        <authorList>
            <person name="Liu C."/>
            <person name="Sun Q."/>
        </authorList>
    </citation>
    <scope>NUCLEOTIDE SEQUENCE [LARGE SCALE GENOMIC DNA]</scope>
    <source>
        <strain evidence="2 3">NSJ-61</strain>
    </source>
</reference>
<dbReference type="GO" id="GO:0005829">
    <property type="term" value="C:cytosol"/>
    <property type="evidence" value="ECO:0007669"/>
    <property type="project" value="TreeGrafter"/>
</dbReference>
<dbReference type="InterPro" id="IPR036390">
    <property type="entry name" value="WH_DNA-bd_sf"/>
</dbReference>
<gene>
    <name evidence="2" type="ORF">H9Q80_08330</name>
</gene>
<evidence type="ECO:0000259" key="1">
    <source>
        <dbReference type="Pfam" id="PF01037"/>
    </source>
</evidence>
<proteinExistence type="predicted"/>
<dbReference type="GO" id="GO:0043565">
    <property type="term" value="F:sequence-specific DNA binding"/>
    <property type="evidence" value="ECO:0007669"/>
    <property type="project" value="TreeGrafter"/>
</dbReference>
<dbReference type="Gene3D" id="3.30.70.920">
    <property type="match status" value="1"/>
</dbReference>
<sequence length="162" mass="18670">MKTELLLSLLETNARYSTRDLADVLLEDEDSVIHTMSDLEKKKIICGYHTIINWDKTNKEKVMALIEVGVTPERDYGYDKIAKNIYRYPEVDTMYLMSGKSEFIVIIYGKTMQEVSNFVGTKLAPTQNVVSTSTFFVLKEYKVNGVIFDEEEKHNERLVVTP</sequence>
<name>A0A7G9GSZ8_9FIRM</name>
<dbReference type="GO" id="GO:0043200">
    <property type="term" value="P:response to amino acid"/>
    <property type="evidence" value="ECO:0007669"/>
    <property type="project" value="TreeGrafter"/>
</dbReference>
<dbReference type="RefSeq" id="WP_117454927.1">
    <property type="nucleotide sequence ID" value="NZ_CP060636.1"/>
</dbReference>
<dbReference type="InterPro" id="IPR011008">
    <property type="entry name" value="Dimeric_a/b-barrel"/>
</dbReference>
<dbReference type="InterPro" id="IPR036388">
    <property type="entry name" value="WH-like_DNA-bd_sf"/>
</dbReference>
<dbReference type="SUPFAM" id="SSF46785">
    <property type="entry name" value="Winged helix' DNA-binding domain"/>
    <property type="match status" value="1"/>
</dbReference>
<dbReference type="PANTHER" id="PTHR30154:SF34">
    <property type="entry name" value="TRANSCRIPTIONAL REGULATOR AZLB"/>
    <property type="match status" value="1"/>
</dbReference>
<dbReference type="EMBL" id="CP060636">
    <property type="protein sequence ID" value="QNM13930.1"/>
    <property type="molecule type" value="Genomic_DNA"/>
</dbReference>
<dbReference type="Gene3D" id="1.10.10.10">
    <property type="entry name" value="Winged helix-like DNA-binding domain superfamily/Winged helix DNA-binding domain"/>
    <property type="match status" value="1"/>
</dbReference>